<gene>
    <name evidence="2" type="ORF">SAMN05216495_10471</name>
</gene>
<evidence type="ECO:0000313" key="3">
    <source>
        <dbReference type="Proteomes" id="UP000182379"/>
    </source>
</evidence>
<organism evidence="2 3">
    <name type="scientific">Acidaminococcus fermentans</name>
    <dbReference type="NCBI Taxonomy" id="905"/>
    <lineage>
        <taxon>Bacteria</taxon>
        <taxon>Bacillati</taxon>
        <taxon>Bacillota</taxon>
        <taxon>Negativicutes</taxon>
        <taxon>Acidaminococcales</taxon>
        <taxon>Acidaminococcaceae</taxon>
        <taxon>Acidaminococcus</taxon>
    </lineage>
</organism>
<feature type="chain" id="PRO_5032413658" evidence="1">
    <location>
        <begin position="30"/>
        <end position="175"/>
    </location>
</feature>
<protein>
    <submittedName>
        <fullName evidence="2">Uncharacterized protein</fullName>
    </submittedName>
</protein>
<sequence length="175" mass="18441">MGHQNKIAKAIVAGLVVASSFGMVAPVMAAPAVKSTIASKQAAIDAAAKVVPPEAVLTSAKTDDAKFDLEYLVPDTLQRYEIVVDRATSKVQSAVIKTSNYPGSVTVSKTEADVKGTILANYPDAKNIVVTKYTDDKSGTPFVIYKATFETATLTGTALLNPATALIGYQELKFK</sequence>
<accession>A0A1H2VKY5</accession>
<proteinExistence type="predicted"/>
<name>A0A1H2VKY5_ACIFE</name>
<dbReference type="AlphaFoldDB" id="A0A1H2VKY5"/>
<feature type="signal peptide" evidence="1">
    <location>
        <begin position="1"/>
        <end position="29"/>
    </location>
</feature>
<evidence type="ECO:0000313" key="2">
    <source>
        <dbReference type="EMBL" id="SDW68624.1"/>
    </source>
</evidence>
<comment type="caution">
    <text evidence="2">The sequence shown here is derived from an EMBL/GenBank/DDBJ whole genome shotgun (WGS) entry which is preliminary data.</text>
</comment>
<reference evidence="2 3" key="1">
    <citation type="submission" date="2016-10" db="EMBL/GenBank/DDBJ databases">
        <authorList>
            <person name="Varghese N."/>
            <person name="Submissions S."/>
        </authorList>
    </citation>
    <scope>NUCLEOTIDE SEQUENCE [LARGE SCALE GENOMIC DNA]</scope>
    <source>
        <strain evidence="2 3">WCC6</strain>
    </source>
</reference>
<dbReference type="RefSeq" id="WP_074705184.1">
    <property type="nucleotide sequence ID" value="NZ_CAMEFB010000014.1"/>
</dbReference>
<keyword evidence="1" id="KW-0732">Signal</keyword>
<evidence type="ECO:0000256" key="1">
    <source>
        <dbReference type="SAM" id="SignalP"/>
    </source>
</evidence>
<dbReference type="EMBL" id="FNOP01000004">
    <property type="protein sequence ID" value="SDW68624.1"/>
    <property type="molecule type" value="Genomic_DNA"/>
</dbReference>
<dbReference type="Proteomes" id="UP000182379">
    <property type="component" value="Unassembled WGS sequence"/>
</dbReference>